<accession>A0ABY4M407</accession>
<feature type="region of interest" description="Disordered" evidence="2">
    <location>
        <begin position="1"/>
        <end position="39"/>
    </location>
</feature>
<evidence type="ECO:0000313" key="3">
    <source>
        <dbReference type="EMBL" id="UQA91983.1"/>
    </source>
</evidence>
<proteinExistence type="inferred from homology"/>
<organism evidence="3 4">
    <name type="scientific">Streptomyces halobius</name>
    <dbReference type="NCBI Taxonomy" id="2879846"/>
    <lineage>
        <taxon>Bacteria</taxon>
        <taxon>Bacillati</taxon>
        <taxon>Actinomycetota</taxon>
        <taxon>Actinomycetes</taxon>
        <taxon>Kitasatosporales</taxon>
        <taxon>Streptomycetaceae</taxon>
        <taxon>Streptomyces</taxon>
    </lineage>
</organism>
<evidence type="ECO:0000256" key="1">
    <source>
        <dbReference type="HAMAP-Rule" id="MF_00697"/>
    </source>
</evidence>
<dbReference type="InterPro" id="IPR036237">
    <property type="entry name" value="Xyl_isomerase-like_sf"/>
</dbReference>
<keyword evidence="4" id="KW-1185">Reference proteome</keyword>
<gene>
    <name evidence="3" type="ORF">K9S39_09085</name>
</gene>
<feature type="compositionally biased region" description="Low complexity" evidence="2">
    <location>
        <begin position="7"/>
        <end position="35"/>
    </location>
</feature>
<evidence type="ECO:0000313" key="4">
    <source>
        <dbReference type="Proteomes" id="UP000830115"/>
    </source>
</evidence>
<sequence length="313" mass="34346">MRIPCHGPGARGAAIAPGEAAGTATRTGSAAQRTTPDLGFGLGLRGPHIPYIREHRPPVDFFEIISENYLKPRTARRRALDEIAERYPIVLHGVSLSIGSTDPLDLDYLRHLKRLADAVDTPWVSDHVCWTGVLGVHTHDLLPLPFTEESLRHVIQRARTVQDMLERPLLLENPSSYLQFRASTLTEWEFLGRLAEDADCGLLLDVNNVYVSAVNHGFDPETYLKALPHHRVAQMHLAGHTDYGTHLIDTHDADVPNPVWELYRLAVELTGGAAATLIERDDGLPPFPVLRAELDTARAVAAAAIGQEGGGDD</sequence>
<dbReference type="PANTHER" id="PTHR42194">
    <property type="entry name" value="UPF0276 PROTEIN HI_1600"/>
    <property type="match status" value="1"/>
</dbReference>
<reference evidence="3" key="1">
    <citation type="submission" date="2021-10" db="EMBL/GenBank/DDBJ databases">
        <title>Streptomyces nigrumlapis sp.nov.,an antimicrobial producing actinobacterium isolated from Black Gobi rocks.</title>
        <authorList>
            <person name="Wen Y."/>
            <person name="Zhang W."/>
            <person name="Liu X.G."/>
        </authorList>
    </citation>
    <scope>NUCLEOTIDE SEQUENCE</scope>
    <source>
        <strain evidence="3">ST13-2-2</strain>
    </source>
</reference>
<dbReference type="RefSeq" id="WP_248862798.1">
    <property type="nucleotide sequence ID" value="NZ_CP086322.1"/>
</dbReference>
<dbReference type="Gene3D" id="3.20.20.150">
    <property type="entry name" value="Divalent-metal-dependent TIM barrel enzymes"/>
    <property type="match status" value="1"/>
</dbReference>
<dbReference type="PANTHER" id="PTHR42194:SF1">
    <property type="entry name" value="UPF0276 PROTEIN HI_1600"/>
    <property type="match status" value="1"/>
</dbReference>
<dbReference type="Proteomes" id="UP000830115">
    <property type="component" value="Chromosome"/>
</dbReference>
<dbReference type="Pfam" id="PF05114">
    <property type="entry name" value="MbnB_TglH_ChrH"/>
    <property type="match status" value="1"/>
</dbReference>
<dbReference type="EMBL" id="CP086322">
    <property type="protein sequence ID" value="UQA91983.1"/>
    <property type="molecule type" value="Genomic_DNA"/>
</dbReference>
<comment type="similarity">
    <text evidence="1">Belongs to the UPF0276 family.</text>
</comment>
<dbReference type="InterPro" id="IPR007801">
    <property type="entry name" value="MbnB/TglH/ChrH"/>
</dbReference>
<name>A0ABY4M407_9ACTN</name>
<dbReference type="NCBIfam" id="NF003818">
    <property type="entry name" value="PRK05409.1"/>
    <property type="match status" value="1"/>
</dbReference>
<dbReference type="HAMAP" id="MF_00697">
    <property type="entry name" value="UPF0276"/>
    <property type="match status" value="1"/>
</dbReference>
<protein>
    <recommendedName>
        <fullName evidence="1">UPF0276 protein K9S39_09085</fullName>
    </recommendedName>
</protein>
<dbReference type="SUPFAM" id="SSF51658">
    <property type="entry name" value="Xylose isomerase-like"/>
    <property type="match status" value="1"/>
</dbReference>
<evidence type="ECO:0000256" key="2">
    <source>
        <dbReference type="SAM" id="MobiDB-lite"/>
    </source>
</evidence>